<evidence type="ECO:0000313" key="3">
    <source>
        <dbReference type="Proteomes" id="UP000026902"/>
    </source>
</evidence>
<evidence type="ECO:0000313" key="2">
    <source>
        <dbReference type="EMBL" id="AHZ09463.1"/>
    </source>
</evidence>
<feature type="transmembrane region" description="Helical" evidence="1">
    <location>
        <begin position="35"/>
        <end position="63"/>
    </location>
</feature>
<dbReference type="GeneID" id="19526329"/>
<dbReference type="EMBL" id="KJ489397">
    <property type="protein sequence ID" value="AHZ09463.1"/>
    <property type="molecule type" value="Genomic_DNA"/>
</dbReference>
<keyword evidence="1" id="KW-0472">Membrane</keyword>
<dbReference type="Proteomes" id="UP000026902">
    <property type="component" value="Segment"/>
</dbReference>
<evidence type="ECO:0000256" key="1">
    <source>
        <dbReference type="SAM" id="Phobius"/>
    </source>
</evidence>
<keyword evidence="1" id="KW-0812">Transmembrane</keyword>
<name>A0A024B0C0_9CAUD</name>
<dbReference type="KEGG" id="vg:19526329"/>
<dbReference type="RefSeq" id="YP_009036929.1">
    <property type="nucleotide sequence ID" value="NC_024216.1"/>
</dbReference>
<accession>A0A024B0C0</accession>
<organism evidence="2 3">
    <name type="scientific">Bacillus phage CAM003</name>
    <dbReference type="NCBI Taxonomy" id="1486657"/>
    <lineage>
        <taxon>Viruses</taxon>
        <taxon>Duplodnaviria</taxon>
        <taxon>Heunggongvirae</taxon>
        <taxon>Uroviricota</taxon>
        <taxon>Caudoviricetes</taxon>
        <taxon>Herelleviridae</taxon>
        <taxon>Bastillevirinae</taxon>
        <taxon>Bastillevirus</taxon>
        <taxon>Bastillevirus CAM003</taxon>
    </lineage>
</organism>
<protein>
    <submittedName>
        <fullName evidence="2">Uncharacterized protein</fullName>
    </submittedName>
</protein>
<sequence>MREGLLIVLSPVVLTLLSMYSYRVMEDNYSTSGDFFEFLGLIGTVIFGALAFFAVILNIVVFASYSA</sequence>
<proteinExistence type="predicted"/>
<keyword evidence="1" id="KW-1133">Transmembrane helix</keyword>
<keyword evidence="3" id="KW-1185">Reference proteome</keyword>
<reference evidence="3" key="1">
    <citation type="submission" date="2014-09" db="EMBL/GenBank/DDBJ databases">
        <authorList>
            <person name="Sauder A.B."/>
            <person name="McKenzie Q.R."/>
            <person name="Temple L.M."/>
            <person name="Alexis B.K."/>
            <person name="Al-Atrache Z."/>
            <person name="Lewis L.O."/>
            <person name="Loesser-Casey K.E."/>
            <person name="Mitchell K.J."/>
        </authorList>
    </citation>
    <scope>NUCLEOTIDE SEQUENCE [LARGE SCALE GENOMIC DNA]</scope>
</reference>